<dbReference type="HOGENOM" id="CLU_868880_0_0_1"/>
<keyword evidence="3" id="KW-0472">Membrane</keyword>
<evidence type="ECO:0000256" key="1">
    <source>
        <dbReference type="SAM" id="Coils"/>
    </source>
</evidence>
<sequence>MLYRTLFALCCVTASSLAAQTKKTCYSQDGQELDSRFQPCNPDAEFSACCALNGTDGRNDICMDSGLYPTGKAKACPQQCNFMPSGYSFNILQCDANNGSFCCRSGGDEDNCCTTESRIFQADTTIGQILLPGTDQVVNTTYSTILPSSSKDHSGVVGGVVGGILGVALIVTLIALFMALRSRKSLQNDFSSLQQDRNALLQQGLNDKAALQQELEQQRLAYQQYQMPQAPLYTPVQQYPAVYYQPSAALPMATSTDSHGYPTEVSGLARPVEMDSMRGASELSEETAAQKVERTDESPKKAD</sequence>
<dbReference type="AlphaFoldDB" id="A0A0D2F535"/>
<proteinExistence type="predicted"/>
<dbReference type="Proteomes" id="UP000054266">
    <property type="component" value="Unassembled WGS sequence"/>
</dbReference>
<feature type="signal peptide" evidence="4">
    <location>
        <begin position="1"/>
        <end position="18"/>
    </location>
</feature>
<organism evidence="5 6">
    <name type="scientific">Phialophora macrospora</name>
    <dbReference type="NCBI Taxonomy" id="1851006"/>
    <lineage>
        <taxon>Eukaryota</taxon>
        <taxon>Fungi</taxon>
        <taxon>Dikarya</taxon>
        <taxon>Ascomycota</taxon>
        <taxon>Pezizomycotina</taxon>
        <taxon>Eurotiomycetes</taxon>
        <taxon>Chaetothyriomycetidae</taxon>
        <taxon>Chaetothyriales</taxon>
        <taxon>Herpotrichiellaceae</taxon>
        <taxon>Phialophora</taxon>
    </lineage>
</organism>
<keyword evidence="4" id="KW-0732">Signal</keyword>
<keyword evidence="6" id="KW-1185">Reference proteome</keyword>
<dbReference type="EMBL" id="KN846962">
    <property type="protein sequence ID" value="KIW62978.1"/>
    <property type="molecule type" value="Genomic_DNA"/>
</dbReference>
<keyword evidence="1" id="KW-0175">Coiled coil</keyword>
<keyword evidence="3" id="KW-0812">Transmembrane</keyword>
<evidence type="ECO:0000256" key="2">
    <source>
        <dbReference type="SAM" id="MobiDB-lite"/>
    </source>
</evidence>
<feature type="compositionally biased region" description="Basic and acidic residues" evidence="2">
    <location>
        <begin position="291"/>
        <end position="303"/>
    </location>
</feature>
<keyword evidence="3" id="KW-1133">Transmembrane helix</keyword>
<dbReference type="STRING" id="5601.A0A0D2F535"/>
<accession>A0A0D2F535</accession>
<feature type="coiled-coil region" evidence="1">
    <location>
        <begin position="183"/>
        <end position="221"/>
    </location>
</feature>
<evidence type="ECO:0000313" key="5">
    <source>
        <dbReference type="EMBL" id="KIW62978.1"/>
    </source>
</evidence>
<feature type="transmembrane region" description="Helical" evidence="3">
    <location>
        <begin position="156"/>
        <end position="180"/>
    </location>
</feature>
<evidence type="ECO:0000313" key="6">
    <source>
        <dbReference type="Proteomes" id="UP000054266"/>
    </source>
</evidence>
<name>A0A0D2F535_9EURO</name>
<gene>
    <name evidence="5" type="ORF">PV04_09862</name>
</gene>
<protein>
    <submittedName>
        <fullName evidence="5">Uncharacterized protein</fullName>
    </submittedName>
</protein>
<evidence type="ECO:0000256" key="3">
    <source>
        <dbReference type="SAM" id="Phobius"/>
    </source>
</evidence>
<reference evidence="5 6" key="1">
    <citation type="submission" date="2015-01" db="EMBL/GenBank/DDBJ databases">
        <title>The Genome Sequence of Capronia semiimmersa CBS27337.</title>
        <authorList>
            <consortium name="The Broad Institute Genomics Platform"/>
            <person name="Cuomo C."/>
            <person name="de Hoog S."/>
            <person name="Gorbushina A."/>
            <person name="Stielow B."/>
            <person name="Teixiera M."/>
            <person name="Abouelleil A."/>
            <person name="Chapman S.B."/>
            <person name="Priest M."/>
            <person name="Young S.K."/>
            <person name="Wortman J."/>
            <person name="Nusbaum C."/>
            <person name="Birren B."/>
        </authorList>
    </citation>
    <scope>NUCLEOTIDE SEQUENCE [LARGE SCALE GENOMIC DNA]</scope>
    <source>
        <strain evidence="5 6">CBS 27337</strain>
    </source>
</reference>
<feature type="chain" id="PRO_5002241672" evidence="4">
    <location>
        <begin position="19"/>
        <end position="303"/>
    </location>
</feature>
<evidence type="ECO:0000256" key="4">
    <source>
        <dbReference type="SAM" id="SignalP"/>
    </source>
</evidence>
<feature type="region of interest" description="Disordered" evidence="2">
    <location>
        <begin position="255"/>
        <end position="303"/>
    </location>
</feature>